<comment type="cofactor">
    <cofactor evidence="1">
        <name>Mn(2+)</name>
        <dbReference type="ChEBI" id="CHEBI:29035"/>
    </cofactor>
</comment>
<evidence type="ECO:0000256" key="11">
    <source>
        <dbReference type="SAM" id="Phobius"/>
    </source>
</evidence>
<dbReference type="Pfam" id="PF08443">
    <property type="entry name" value="RimK"/>
    <property type="match status" value="1"/>
</dbReference>
<dbReference type="InterPro" id="IPR004666">
    <property type="entry name" value="Rp_bS6_RimK/Lys_biosynth_LsyX"/>
</dbReference>
<proteinExistence type="predicted"/>
<protein>
    <submittedName>
        <fullName evidence="13">Gamma-F420-2:alpha-L-glutamate ligase</fullName>
        <ecNumber evidence="13">6.3.2.32</ecNumber>
    </submittedName>
</protein>
<keyword evidence="8" id="KW-0648">Protein biosynthesis</keyword>
<evidence type="ECO:0000256" key="5">
    <source>
        <dbReference type="ARBA" id="ARBA00022741"/>
    </source>
</evidence>
<evidence type="ECO:0000256" key="7">
    <source>
        <dbReference type="ARBA" id="ARBA00022842"/>
    </source>
</evidence>
<keyword evidence="6 10" id="KW-0067">ATP-binding</keyword>
<dbReference type="Pfam" id="PF18030">
    <property type="entry name" value="Rimk_N"/>
    <property type="match status" value="1"/>
</dbReference>
<keyword evidence="11" id="KW-0472">Membrane</keyword>
<keyword evidence="14" id="KW-1185">Reference proteome</keyword>
<dbReference type="AlphaFoldDB" id="A0A7W7B0M6"/>
<keyword evidence="7" id="KW-0460">Magnesium</keyword>
<evidence type="ECO:0000256" key="8">
    <source>
        <dbReference type="ARBA" id="ARBA00022917"/>
    </source>
</evidence>
<dbReference type="Gene3D" id="3.30.1490.20">
    <property type="entry name" value="ATP-grasp fold, A domain"/>
    <property type="match status" value="1"/>
</dbReference>
<evidence type="ECO:0000256" key="6">
    <source>
        <dbReference type="ARBA" id="ARBA00022840"/>
    </source>
</evidence>
<evidence type="ECO:0000256" key="3">
    <source>
        <dbReference type="ARBA" id="ARBA00022598"/>
    </source>
</evidence>
<reference evidence="13 14" key="1">
    <citation type="submission" date="2020-08" db="EMBL/GenBank/DDBJ databases">
        <title>Genomic Encyclopedia of Type Strains, Phase IV (KMG-IV): sequencing the most valuable type-strain genomes for metagenomic binning, comparative biology and taxonomic classification.</title>
        <authorList>
            <person name="Goeker M."/>
        </authorList>
    </citation>
    <scope>NUCLEOTIDE SEQUENCE [LARGE SCALE GENOMIC DNA]</scope>
    <source>
        <strain evidence="13 14">DSM 17328</strain>
    </source>
</reference>
<feature type="domain" description="ATP-grasp" evidence="12">
    <location>
        <begin position="111"/>
        <end position="295"/>
    </location>
</feature>
<dbReference type="GO" id="GO:0046872">
    <property type="term" value="F:metal ion binding"/>
    <property type="evidence" value="ECO:0007669"/>
    <property type="project" value="UniProtKB-KW"/>
</dbReference>
<dbReference type="InterPro" id="IPR011761">
    <property type="entry name" value="ATP-grasp"/>
</dbReference>
<evidence type="ECO:0000256" key="9">
    <source>
        <dbReference type="ARBA" id="ARBA00023211"/>
    </source>
</evidence>
<feature type="transmembrane region" description="Helical" evidence="11">
    <location>
        <begin position="420"/>
        <end position="441"/>
    </location>
</feature>
<dbReference type="EC" id="6.3.2.32" evidence="13"/>
<dbReference type="InterPro" id="IPR013651">
    <property type="entry name" value="ATP-grasp_RimK-type"/>
</dbReference>
<dbReference type="InterPro" id="IPR013815">
    <property type="entry name" value="ATP_grasp_subdomain_1"/>
</dbReference>
<dbReference type="GO" id="GO:0005524">
    <property type="term" value="F:ATP binding"/>
    <property type="evidence" value="ECO:0007669"/>
    <property type="project" value="UniProtKB-UniRule"/>
</dbReference>
<evidence type="ECO:0000256" key="2">
    <source>
        <dbReference type="ARBA" id="ARBA00001946"/>
    </source>
</evidence>
<dbReference type="GO" id="GO:0006412">
    <property type="term" value="P:translation"/>
    <property type="evidence" value="ECO:0007669"/>
    <property type="project" value="UniProtKB-KW"/>
</dbReference>
<dbReference type="SUPFAM" id="SSF56059">
    <property type="entry name" value="Glutathione synthetase ATP-binding domain-like"/>
    <property type="match status" value="1"/>
</dbReference>
<dbReference type="InterPro" id="IPR041107">
    <property type="entry name" value="Rimk_N"/>
</dbReference>
<dbReference type="EMBL" id="JACHNZ010000014">
    <property type="protein sequence ID" value="MBB4631857.1"/>
    <property type="molecule type" value="Genomic_DNA"/>
</dbReference>
<name>A0A7W7B0M6_9SPHN</name>
<keyword evidence="11" id="KW-0812">Transmembrane</keyword>
<dbReference type="PANTHER" id="PTHR21621">
    <property type="entry name" value="RIBOSOMAL PROTEIN S6 MODIFICATION PROTEIN"/>
    <property type="match status" value="1"/>
</dbReference>
<gene>
    <name evidence="13" type="ORF">GGQ98_001473</name>
</gene>
<evidence type="ECO:0000259" key="12">
    <source>
        <dbReference type="PROSITE" id="PS50975"/>
    </source>
</evidence>
<evidence type="ECO:0000256" key="4">
    <source>
        <dbReference type="ARBA" id="ARBA00022723"/>
    </source>
</evidence>
<keyword evidence="11" id="KW-1133">Transmembrane helix</keyword>
<sequence length="458" mass="49721">MRGWILFHRELDPALPEVPEIFRFQEAASAMGLELEVLQPHAFELVVGADDDWAVKYRDGPIDRPDFIICRTGAETDYFTLALLRHFERRGVRLINDPAAIERVADKLHSLQILIRAGLPIPRTILGRFPMDIGLVERELGFPVIVKTLKGTRGAGVLKCENRSQFEDLAGLLESADAKADFILQHYVRASHGRDVRVLVVGGRVVAAMERRSLTGNFKSNVSLGGVGAAYNPPPEMADLAVQAADILELDIAGIDILFDEDGYRICEANSAPGFEGLERASGLDVPTAMLDWIISTQNAPSPAPPVAESTALAELAFGGRSGLRAISDRSKGYRRFASAVGIRLVGAGISTLTQAIMPSALIDAKGRTHRGLRTLFEGRVRTNLAALDAWEQERTLVVVLGVSIWAAMLPWLAGAHAMLSGGLSVLALAFPVLFLVTTPAGRSRRSTSGRLKHRSEQ</sequence>
<keyword evidence="9" id="KW-0464">Manganese</keyword>
<evidence type="ECO:0000313" key="14">
    <source>
        <dbReference type="Proteomes" id="UP000566324"/>
    </source>
</evidence>
<comment type="cofactor">
    <cofactor evidence="2">
        <name>Mg(2+)</name>
        <dbReference type="ChEBI" id="CHEBI:18420"/>
    </cofactor>
</comment>
<dbReference type="GO" id="GO:0005737">
    <property type="term" value="C:cytoplasm"/>
    <property type="evidence" value="ECO:0007669"/>
    <property type="project" value="TreeGrafter"/>
</dbReference>
<evidence type="ECO:0000313" key="13">
    <source>
        <dbReference type="EMBL" id="MBB4631857.1"/>
    </source>
</evidence>
<dbReference type="NCBIfam" id="TIGR00768">
    <property type="entry name" value="rimK_fam"/>
    <property type="match status" value="1"/>
</dbReference>
<dbReference type="PANTHER" id="PTHR21621:SF2">
    <property type="entry name" value="COENZYME GAMMA-F420-2:ALPHA-L-GLUTAMATE LIGASE"/>
    <property type="match status" value="1"/>
</dbReference>
<comment type="caution">
    <text evidence="13">The sequence shown here is derived from an EMBL/GenBank/DDBJ whole genome shotgun (WGS) entry which is preliminary data.</text>
</comment>
<organism evidence="13 14">
    <name type="scientific">Sphingosinicella soli</name>
    <dbReference type="NCBI Taxonomy" id="333708"/>
    <lineage>
        <taxon>Bacteria</taxon>
        <taxon>Pseudomonadati</taxon>
        <taxon>Pseudomonadota</taxon>
        <taxon>Alphaproteobacteria</taxon>
        <taxon>Sphingomonadales</taxon>
        <taxon>Sphingosinicellaceae</taxon>
        <taxon>Sphingosinicella</taxon>
    </lineage>
</organism>
<dbReference type="Proteomes" id="UP000566324">
    <property type="component" value="Unassembled WGS sequence"/>
</dbReference>
<dbReference type="Gene3D" id="3.40.50.20">
    <property type="match status" value="1"/>
</dbReference>
<keyword evidence="3 13" id="KW-0436">Ligase</keyword>
<dbReference type="Gene3D" id="3.30.470.20">
    <property type="entry name" value="ATP-grasp fold, B domain"/>
    <property type="match status" value="1"/>
</dbReference>
<dbReference type="RefSeq" id="WP_184067308.1">
    <property type="nucleotide sequence ID" value="NZ_JACHNZ010000014.1"/>
</dbReference>
<dbReference type="GO" id="GO:0043774">
    <property type="term" value="F:coenzyme F420-2 alpha-glutamyl ligase activity"/>
    <property type="evidence" value="ECO:0007669"/>
    <property type="project" value="UniProtKB-EC"/>
</dbReference>
<accession>A0A7W7B0M6</accession>
<evidence type="ECO:0000256" key="1">
    <source>
        <dbReference type="ARBA" id="ARBA00001936"/>
    </source>
</evidence>
<keyword evidence="5 10" id="KW-0547">Nucleotide-binding</keyword>
<evidence type="ECO:0000256" key="10">
    <source>
        <dbReference type="PROSITE-ProRule" id="PRU00409"/>
    </source>
</evidence>
<dbReference type="PROSITE" id="PS50975">
    <property type="entry name" value="ATP_GRASP"/>
    <property type="match status" value="1"/>
</dbReference>
<keyword evidence="4" id="KW-0479">Metal-binding</keyword>